<reference evidence="4" key="1">
    <citation type="submission" date="2020-03" db="EMBL/GenBank/DDBJ databases">
        <title>Castanea mollissima Vanexum genome sequencing.</title>
        <authorList>
            <person name="Staton M."/>
        </authorList>
    </citation>
    <scope>NUCLEOTIDE SEQUENCE</scope>
    <source>
        <tissue evidence="4">Leaf</tissue>
    </source>
</reference>
<dbReference type="PROSITE" id="PS50089">
    <property type="entry name" value="ZF_RING_2"/>
    <property type="match status" value="1"/>
</dbReference>
<dbReference type="Pfam" id="PF17123">
    <property type="entry name" value="zf-RING_11"/>
    <property type="match status" value="1"/>
</dbReference>
<dbReference type="CDD" id="cd16454">
    <property type="entry name" value="RING-H2_PA-TM-RING"/>
    <property type="match status" value="1"/>
</dbReference>
<dbReference type="InterPro" id="IPR013083">
    <property type="entry name" value="Znf_RING/FYVE/PHD"/>
</dbReference>
<protein>
    <recommendedName>
        <fullName evidence="3">RING-type domain-containing protein</fullName>
    </recommendedName>
</protein>
<proteinExistence type="predicted"/>
<evidence type="ECO:0000313" key="5">
    <source>
        <dbReference type="Proteomes" id="UP000737018"/>
    </source>
</evidence>
<keyword evidence="1" id="KW-0677">Repeat</keyword>
<dbReference type="AlphaFoldDB" id="A0A8J4VT86"/>
<dbReference type="GO" id="GO:0008270">
    <property type="term" value="F:zinc ion binding"/>
    <property type="evidence" value="ECO:0007669"/>
    <property type="project" value="UniProtKB-KW"/>
</dbReference>
<gene>
    <name evidence="4" type="ORF">CMV_006644</name>
</gene>
<feature type="domain" description="RING-type" evidence="3">
    <location>
        <begin position="193"/>
        <end position="236"/>
    </location>
</feature>
<dbReference type="InterPro" id="IPR016024">
    <property type="entry name" value="ARM-type_fold"/>
</dbReference>
<name>A0A8J4VT86_9ROSI</name>
<dbReference type="Gene3D" id="1.25.10.10">
    <property type="entry name" value="Leucine-rich Repeat Variant"/>
    <property type="match status" value="1"/>
</dbReference>
<keyword evidence="2" id="KW-0863">Zinc-finger</keyword>
<dbReference type="Proteomes" id="UP000737018">
    <property type="component" value="Unassembled WGS sequence"/>
</dbReference>
<keyword evidence="2" id="KW-0479">Metal-binding</keyword>
<dbReference type="InterPro" id="IPR001841">
    <property type="entry name" value="Znf_RING"/>
</dbReference>
<dbReference type="InterPro" id="IPR000225">
    <property type="entry name" value="Armadillo"/>
</dbReference>
<sequence length="280" mass="31665">MEIRLIVKNKPENQLKLAKASAVKPLISLISSADPQLQEYGITTILNLSLCDESKEFIASFDAIKPLVRALRLGTPTAKENSACALLRLSQVDENKPAIGQSRAILMLVNLLESGEAMKALSDFFSNLKTMTKVFFTLLLLEIIFLIRSVTGLSANSDKRLITTNQYLKLIEKNNPTTCFTKRMRIMAESTECTVCLSEFKEGDKIRKLQCKHTFHKDCLDCWLQQYCCGTCPLCRTKVLQDDIVASYRRMRNQVEYDGSDEELIFLLSALHGNSLHRLF</sequence>
<dbReference type="InterPro" id="IPR011989">
    <property type="entry name" value="ARM-like"/>
</dbReference>
<evidence type="ECO:0000259" key="3">
    <source>
        <dbReference type="PROSITE" id="PS50089"/>
    </source>
</evidence>
<evidence type="ECO:0000256" key="1">
    <source>
        <dbReference type="ARBA" id="ARBA00022737"/>
    </source>
</evidence>
<dbReference type="EMBL" id="JRKL02000633">
    <property type="protein sequence ID" value="KAF3969580.1"/>
    <property type="molecule type" value="Genomic_DNA"/>
</dbReference>
<accession>A0A8J4VT86</accession>
<evidence type="ECO:0000313" key="4">
    <source>
        <dbReference type="EMBL" id="KAF3969580.1"/>
    </source>
</evidence>
<dbReference type="SUPFAM" id="SSF57850">
    <property type="entry name" value="RING/U-box"/>
    <property type="match status" value="1"/>
</dbReference>
<evidence type="ECO:0000256" key="2">
    <source>
        <dbReference type="PROSITE-ProRule" id="PRU00175"/>
    </source>
</evidence>
<comment type="caution">
    <text evidence="4">The sequence shown here is derived from an EMBL/GenBank/DDBJ whole genome shotgun (WGS) entry which is preliminary data.</text>
</comment>
<organism evidence="4 5">
    <name type="scientific">Castanea mollissima</name>
    <name type="common">Chinese chestnut</name>
    <dbReference type="NCBI Taxonomy" id="60419"/>
    <lineage>
        <taxon>Eukaryota</taxon>
        <taxon>Viridiplantae</taxon>
        <taxon>Streptophyta</taxon>
        <taxon>Embryophyta</taxon>
        <taxon>Tracheophyta</taxon>
        <taxon>Spermatophyta</taxon>
        <taxon>Magnoliopsida</taxon>
        <taxon>eudicotyledons</taxon>
        <taxon>Gunneridae</taxon>
        <taxon>Pentapetalae</taxon>
        <taxon>rosids</taxon>
        <taxon>fabids</taxon>
        <taxon>Fagales</taxon>
        <taxon>Fagaceae</taxon>
        <taxon>Castanea</taxon>
    </lineage>
</organism>
<keyword evidence="2" id="KW-0862">Zinc</keyword>
<dbReference type="SMART" id="SM00185">
    <property type="entry name" value="ARM"/>
    <property type="match status" value="2"/>
</dbReference>
<dbReference type="OrthoDB" id="8062037at2759"/>
<dbReference type="PANTHER" id="PTHR47662">
    <property type="entry name" value="RING-TYPE DOMAIN-CONTAINING PROTEIN"/>
    <property type="match status" value="1"/>
</dbReference>
<dbReference type="PANTHER" id="PTHR47662:SF1">
    <property type="entry name" value="RING-TYPE DOMAIN-CONTAINING PROTEIN"/>
    <property type="match status" value="1"/>
</dbReference>
<dbReference type="SMART" id="SM00184">
    <property type="entry name" value="RING"/>
    <property type="match status" value="1"/>
</dbReference>
<dbReference type="Gene3D" id="3.30.40.10">
    <property type="entry name" value="Zinc/RING finger domain, C3HC4 (zinc finger)"/>
    <property type="match status" value="1"/>
</dbReference>
<keyword evidence="5" id="KW-1185">Reference proteome</keyword>
<dbReference type="SUPFAM" id="SSF48371">
    <property type="entry name" value="ARM repeat"/>
    <property type="match status" value="1"/>
</dbReference>